<feature type="transmembrane region" description="Helical" evidence="2">
    <location>
        <begin position="591"/>
        <end position="611"/>
    </location>
</feature>
<feature type="compositionally biased region" description="Acidic residues" evidence="1">
    <location>
        <begin position="221"/>
        <end position="240"/>
    </location>
</feature>
<feature type="region of interest" description="Disordered" evidence="1">
    <location>
        <begin position="165"/>
        <end position="186"/>
    </location>
</feature>
<feature type="compositionally biased region" description="Acidic residues" evidence="1">
    <location>
        <begin position="59"/>
        <end position="68"/>
    </location>
</feature>
<name>H8Z9F2_NEMA1</name>
<feature type="region of interest" description="Disordered" evidence="1">
    <location>
        <begin position="58"/>
        <end position="78"/>
    </location>
</feature>
<sequence>MLTFKKEKNANEIKPTIDSIADKNKNACEEESPVECTTPSDAFILDMPDTVLDYSEISYPEDDVSEEEMSPKKPKTTWEEYQRKTASIMEAEAQEALKAKEAKEAMKKALQVNTLPKQEKPLAEGVYKTEEKEKVDEAVPVEEALLESSEEIELEDEDLILDEESESLVEEEEEKEEECASECKSEEEVQNKNEIVADACTSAEAETSVVEEDSSFDVVIEDSSESVEETLGETPEETPSDNELVFISLDENDSAEETLQTMQTETPQSIQTDSIASEPQPVPSEEEKQKEPKQALEPFFSPKKEETAYISASHTINPFSSIQMPSRPVTFTNSERPPKAIKAVHVPPVIIRDQAEIVKNPNENIVFAEPEELPIPIPSVKESSPKEMQSIQVPKPKIEKEPEAIKETVAPLPAQTTSLFDKILTVMQTICLVPLLGLQISALQGYGMRMTHTLLNLFSADTLLPAFFAVSFVPLIFSLLLSTRALINAFLVEPTMPATPRKETIKEIKIKGFYLLDLMQISLFLPFSLGMARPFLQEFFRKPERGWALGKFACELLYIVFILCVAHRAYETWRNTKISTKSEFSVIYTSLPRVAACISALLQIYIFRYLLQVSIDIATDYDKLQKIIAFATENILTPVQSALQ</sequence>
<feature type="transmembrane region" description="Helical" evidence="2">
    <location>
        <begin position="548"/>
        <end position="570"/>
    </location>
</feature>
<feature type="region of interest" description="Disordered" evidence="1">
    <location>
        <begin position="1"/>
        <end position="34"/>
    </location>
</feature>
<keyword evidence="2" id="KW-0812">Transmembrane</keyword>
<dbReference type="AlphaFoldDB" id="H8Z9F2"/>
<feature type="compositionally biased region" description="Polar residues" evidence="1">
    <location>
        <begin position="257"/>
        <end position="277"/>
    </location>
</feature>
<feature type="compositionally biased region" description="Basic and acidic residues" evidence="1">
    <location>
        <begin position="285"/>
        <end position="294"/>
    </location>
</feature>
<feature type="compositionally biased region" description="Basic and acidic residues" evidence="1">
    <location>
        <begin position="1"/>
        <end position="11"/>
    </location>
</feature>
<organism evidence="3">
    <name type="scientific">Nematocida ausubeli (strain ATCC PRA-371 / ERTm2)</name>
    <name type="common">Nematode killer fungus</name>
    <dbReference type="NCBI Taxonomy" id="1913371"/>
    <lineage>
        <taxon>Eukaryota</taxon>
        <taxon>Fungi</taxon>
        <taxon>Fungi incertae sedis</taxon>
        <taxon>Microsporidia</taxon>
        <taxon>Nematocida</taxon>
    </lineage>
</organism>
<keyword evidence="2" id="KW-0472">Membrane</keyword>
<feature type="region of interest" description="Disordered" evidence="1">
    <location>
        <begin position="221"/>
        <end position="302"/>
    </location>
</feature>
<reference evidence="3" key="1">
    <citation type="submission" date="2011-03" db="EMBL/GenBank/DDBJ databases">
        <title>The Genome Sequence of Nematocida sp1 strain ERTm2.</title>
        <authorList>
            <consortium name="The Broad Institute Genome Sequencing Platform"/>
            <consortium name="The Broad Institute Genome Sequencing Center for Infectious Disease"/>
            <person name="Cuomo C."/>
            <person name="Troemel E."/>
            <person name="Young S.K."/>
            <person name="Zeng Q."/>
            <person name="Gargeya S."/>
            <person name="Fitzgerald M."/>
            <person name="Haas B."/>
            <person name="Abouelleil A."/>
            <person name="Alvarado L."/>
            <person name="Arachchi H.M."/>
            <person name="Berlin A."/>
            <person name="Brown A."/>
            <person name="Chapman S.B."/>
            <person name="Chen Z."/>
            <person name="Dunbar C."/>
            <person name="Freedman E."/>
            <person name="Gearin G."/>
            <person name="Gellesch M."/>
            <person name="Goldberg J."/>
            <person name="Griggs A."/>
            <person name="Gujja S."/>
            <person name="Heilman E.R."/>
            <person name="Heiman D."/>
            <person name="Howarth C."/>
            <person name="Larson L."/>
            <person name="Lui A."/>
            <person name="MacDonald P.J.P."/>
            <person name="Mehta T."/>
            <person name="Montmayeur A."/>
            <person name="Murphy C."/>
            <person name="Neiman D."/>
            <person name="Pearson M."/>
            <person name="Priest M."/>
            <person name="Roberts A."/>
            <person name="Saif S."/>
            <person name="Shea T."/>
            <person name="Shenoy N."/>
            <person name="Sisk P."/>
            <person name="Stolte C."/>
            <person name="Sykes S."/>
            <person name="White J."/>
            <person name="Yandava C."/>
            <person name="Wortman J."/>
            <person name="Nusbaum C."/>
            <person name="Birren B."/>
        </authorList>
    </citation>
    <scope>NUCLEOTIDE SEQUENCE</scope>
    <source>
        <strain evidence="3">ERTm2</strain>
    </source>
</reference>
<evidence type="ECO:0000256" key="2">
    <source>
        <dbReference type="SAM" id="Phobius"/>
    </source>
</evidence>
<feature type="transmembrane region" description="Helical" evidence="2">
    <location>
        <begin position="513"/>
        <end position="536"/>
    </location>
</feature>
<gene>
    <name evidence="3" type="ORF">NERG_00223</name>
</gene>
<dbReference type="HOGENOM" id="CLU_028482_0_0_1"/>
<keyword evidence="2" id="KW-1133">Transmembrane helix</keyword>
<dbReference type="EMBL" id="JH604633">
    <property type="protein sequence ID" value="EHY66583.1"/>
    <property type="molecule type" value="Genomic_DNA"/>
</dbReference>
<dbReference type="Proteomes" id="UP000005622">
    <property type="component" value="Unassembled WGS sequence"/>
</dbReference>
<proteinExistence type="predicted"/>
<evidence type="ECO:0000313" key="3">
    <source>
        <dbReference type="EMBL" id="EHY66583.1"/>
    </source>
</evidence>
<feature type="transmembrane region" description="Helical" evidence="2">
    <location>
        <begin position="466"/>
        <end position="492"/>
    </location>
</feature>
<evidence type="ECO:0000256" key="1">
    <source>
        <dbReference type="SAM" id="MobiDB-lite"/>
    </source>
</evidence>
<protein>
    <submittedName>
        <fullName evidence="3">Uncharacterized protein</fullName>
    </submittedName>
</protein>
<accession>H8Z9F2</accession>
<feature type="compositionally biased region" description="Acidic residues" evidence="1">
    <location>
        <begin position="165"/>
        <end position="180"/>
    </location>
</feature>